<dbReference type="EMBL" id="CP006644">
    <property type="protein sequence ID" value="AHE57051.1"/>
    <property type="molecule type" value="Genomic_DNA"/>
</dbReference>
<evidence type="ECO:0000256" key="7">
    <source>
        <dbReference type="SAM" id="Phobius"/>
    </source>
</evidence>
<comment type="subcellular location">
    <subcellularLocation>
        <location evidence="1">Membrane</location>
        <topology evidence="1">Multi-pass membrane protein</topology>
    </subcellularLocation>
</comment>
<protein>
    <recommendedName>
        <fullName evidence="10">Glycosyltransferase 2-like domain-containing protein</fullName>
    </recommendedName>
</protein>
<keyword evidence="4 7" id="KW-0812">Transmembrane</keyword>
<feature type="transmembrane region" description="Helical" evidence="7">
    <location>
        <begin position="15"/>
        <end position="38"/>
    </location>
</feature>
<dbReference type="KEGG" id="ssan:NX02_27325"/>
<evidence type="ECO:0000256" key="5">
    <source>
        <dbReference type="ARBA" id="ARBA00022989"/>
    </source>
</evidence>
<evidence type="ECO:0000256" key="2">
    <source>
        <dbReference type="ARBA" id="ARBA00022676"/>
    </source>
</evidence>
<dbReference type="GO" id="GO:0016757">
    <property type="term" value="F:glycosyltransferase activity"/>
    <property type="evidence" value="ECO:0007669"/>
    <property type="project" value="UniProtKB-KW"/>
</dbReference>
<dbReference type="NCBIfam" id="NF011307">
    <property type="entry name" value="PRK14716.1-5"/>
    <property type="match status" value="1"/>
</dbReference>
<dbReference type="eggNOG" id="COG1215">
    <property type="taxonomic scope" value="Bacteria"/>
</dbReference>
<evidence type="ECO:0000256" key="6">
    <source>
        <dbReference type="ARBA" id="ARBA00023136"/>
    </source>
</evidence>
<evidence type="ECO:0000256" key="4">
    <source>
        <dbReference type="ARBA" id="ARBA00022692"/>
    </source>
</evidence>
<dbReference type="PANTHER" id="PTHR43867">
    <property type="entry name" value="CELLULOSE SYNTHASE CATALYTIC SUBUNIT A [UDP-FORMING]"/>
    <property type="match status" value="1"/>
</dbReference>
<keyword evidence="5 7" id="KW-1133">Transmembrane helix</keyword>
<keyword evidence="9" id="KW-1185">Reference proteome</keyword>
<dbReference type="HOGENOM" id="CLU_019733_2_0_5"/>
<evidence type="ECO:0000313" key="8">
    <source>
        <dbReference type="EMBL" id="AHE57051.1"/>
    </source>
</evidence>
<keyword evidence="2" id="KW-0328">Glycosyltransferase</keyword>
<dbReference type="PANTHER" id="PTHR43867:SF2">
    <property type="entry name" value="CELLULOSE SYNTHASE CATALYTIC SUBUNIT A [UDP-FORMING]"/>
    <property type="match status" value="1"/>
</dbReference>
<sequence>MDAALELAGGIAHELALFAAIAFLIGGVDDLAVDLLWLGRTGWRRLTGAPAAPALPAPVRPGWLAVFVPAWDEAAVIGQMLRAALARFDHPDYRIYVGCYPNDPETLEVVQAVAARDSRVRPVIHRREGPTTKADCLNGVWAALLADEAARGERAKAIILHDAEDVVHPQELRLFDRLIEAHAMVQIPVLPLAVPGSRWVSGHYLDEFAEAHGKQLVVREQLGAAVPAAGVGCAFERDMLERIADGRHDGPFDADSLTEDYELGLRISALGGRGTFARLRAADGSLIATRAYFPATLDAAVRQKARWVTGIALLGWERLGWTDSLAESWMRMRDRRALLAAITIAVGYVAAFLATGTVLAGTAAGKPTGEIGPGLALLININAALLIWRMLMRGLFVGNAHGWREGLISIPRAAVANLIAILSAWRALGRYLAIKRGTAPQWDKTAHAFPDISVPL</sequence>
<evidence type="ECO:0000313" key="9">
    <source>
        <dbReference type="Proteomes" id="UP000018851"/>
    </source>
</evidence>
<evidence type="ECO:0008006" key="10">
    <source>
        <dbReference type="Google" id="ProtNLM"/>
    </source>
</evidence>
<dbReference type="InterPro" id="IPR029044">
    <property type="entry name" value="Nucleotide-diphossugar_trans"/>
</dbReference>
<dbReference type="Gene3D" id="3.90.550.10">
    <property type="entry name" value="Spore Coat Polysaccharide Biosynthesis Protein SpsA, Chain A"/>
    <property type="match status" value="1"/>
</dbReference>
<keyword evidence="3" id="KW-0808">Transferase</keyword>
<organism evidence="8 9">
    <name type="scientific">Sphingomonas sanxanigenens DSM 19645 = NX02</name>
    <dbReference type="NCBI Taxonomy" id="1123269"/>
    <lineage>
        <taxon>Bacteria</taxon>
        <taxon>Pseudomonadati</taxon>
        <taxon>Pseudomonadota</taxon>
        <taxon>Alphaproteobacteria</taxon>
        <taxon>Sphingomonadales</taxon>
        <taxon>Sphingomonadaceae</taxon>
        <taxon>Sphingomonas</taxon>
    </lineage>
</organism>
<dbReference type="InterPro" id="IPR050321">
    <property type="entry name" value="Glycosyltr_2/OpgH_subfam"/>
</dbReference>
<dbReference type="Pfam" id="PF13641">
    <property type="entry name" value="Glyco_tranf_2_3"/>
    <property type="match status" value="1"/>
</dbReference>
<reference evidence="8 9" key="1">
    <citation type="submission" date="2013-07" db="EMBL/GenBank/DDBJ databases">
        <title>Completed genome of Sphingomonas sanxanigenens NX02.</title>
        <authorList>
            <person name="Ma T."/>
            <person name="Huang H."/>
            <person name="Wu M."/>
            <person name="Li X."/>
            <person name="Li G."/>
        </authorList>
    </citation>
    <scope>NUCLEOTIDE SEQUENCE [LARGE SCALE GENOMIC DNA]</scope>
    <source>
        <strain evidence="8 9">NX02</strain>
    </source>
</reference>
<feature type="transmembrane region" description="Helical" evidence="7">
    <location>
        <begin position="371"/>
        <end position="391"/>
    </location>
</feature>
<dbReference type="SUPFAM" id="SSF53448">
    <property type="entry name" value="Nucleotide-diphospho-sugar transferases"/>
    <property type="match status" value="1"/>
</dbReference>
<dbReference type="Proteomes" id="UP000018851">
    <property type="component" value="Chromosome"/>
</dbReference>
<feature type="transmembrane region" description="Helical" evidence="7">
    <location>
        <begin position="337"/>
        <end position="359"/>
    </location>
</feature>
<gene>
    <name evidence="8" type="ORF">NX02_27325</name>
</gene>
<dbReference type="GO" id="GO:0016020">
    <property type="term" value="C:membrane"/>
    <property type="evidence" value="ECO:0007669"/>
    <property type="project" value="UniProtKB-SubCell"/>
</dbReference>
<name>W0AIW0_9SPHN</name>
<dbReference type="AlphaFoldDB" id="W0AIW0"/>
<dbReference type="STRING" id="1123269.NX02_27325"/>
<evidence type="ECO:0000256" key="3">
    <source>
        <dbReference type="ARBA" id="ARBA00022679"/>
    </source>
</evidence>
<dbReference type="PATRIC" id="fig|1123269.5.peg.5363"/>
<proteinExistence type="predicted"/>
<evidence type="ECO:0000256" key="1">
    <source>
        <dbReference type="ARBA" id="ARBA00004141"/>
    </source>
</evidence>
<keyword evidence="6 7" id="KW-0472">Membrane</keyword>
<accession>W0AIW0</accession>
<dbReference type="RefSeq" id="WP_025295149.1">
    <property type="nucleotide sequence ID" value="NZ_CP006644.1"/>
</dbReference>